<dbReference type="VEuPathDB" id="FungiDB:BCV72DRAFT_308723"/>
<reference evidence="2" key="1">
    <citation type="journal article" date="2016" name="Proc. Natl. Acad. Sci. U.S.A.">
        <title>Lipid metabolic changes in an early divergent fungus govern the establishment of a mutualistic symbiosis with endobacteria.</title>
        <authorList>
            <person name="Lastovetsky O.A."/>
            <person name="Gaspar M.L."/>
            <person name="Mondo S.J."/>
            <person name="LaButti K.M."/>
            <person name="Sandor L."/>
            <person name="Grigoriev I.V."/>
            <person name="Henry S.A."/>
            <person name="Pawlowska T.E."/>
        </authorList>
    </citation>
    <scope>NUCLEOTIDE SEQUENCE [LARGE SCALE GENOMIC DNA]</scope>
    <source>
        <strain evidence="2">ATCC 52814</strain>
    </source>
</reference>
<accession>A0A1X0QT10</accession>
<protein>
    <submittedName>
        <fullName evidence="2">Uncharacterized protein</fullName>
    </submittedName>
</protein>
<keyword evidence="1" id="KW-0175">Coiled coil</keyword>
<evidence type="ECO:0000313" key="2">
    <source>
        <dbReference type="EMBL" id="ORE02905.1"/>
    </source>
</evidence>
<dbReference type="Gene3D" id="1.10.287.1490">
    <property type="match status" value="1"/>
</dbReference>
<proteinExistence type="predicted"/>
<feature type="coiled-coil region" evidence="1">
    <location>
        <begin position="326"/>
        <end position="353"/>
    </location>
</feature>
<dbReference type="Proteomes" id="UP000242414">
    <property type="component" value="Unassembled WGS sequence"/>
</dbReference>
<dbReference type="EMBL" id="KV922027">
    <property type="protein sequence ID" value="ORE02905.1"/>
    <property type="molecule type" value="Genomic_DNA"/>
</dbReference>
<dbReference type="OrthoDB" id="5599619at2759"/>
<gene>
    <name evidence="2" type="ORF">BCV72DRAFT_308723</name>
</gene>
<feature type="coiled-coil region" evidence="1">
    <location>
        <begin position="153"/>
        <end position="299"/>
    </location>
</feature>
<organism evidence="2">
    <name type="scientific">Rhizopus microsporus var. microsporus</name>
    <dbReference type="NCBI Taxonomy" id="86635"/>
    <lineage>
        <taxon>Eukaryota</taxon>
        <taxon>Fungi</taxon>
        <taxon>Fungi incertae sedis</taxon>
        <taxon>Mucoromycota</taxon>
        <taxon>Mucoromycotina</taxon>
        <taxon>Mucoromycetes</taxon>
        <taxon>Mucorales</taxon>
        <taxon>Mucorineae</taxon>
        <taxon>Rhizopodaceae</taxon>
        <taxon>Rhizopus</taxon>
    </lineage>
</organism>
<name>A0A1X0QT10_RHIZD</name>
<dbReference type="AlphaFoldDB" id="A0A1X0QT10"/>
<evidence type="ECO:0000256" key="1">
    <source>
        <dbReference type="SAM" id="Coils"/>
    </source>
</evidence>
<sequence length="394" mass="46530">MLKNPSIAPLFRMTDANLQAYISTVFQCTSRRHESTAPIEEWWKLLPIINEHENYYILTAEEIVALETYCINNLEVEMTPLEFVKLLDLVRYSDSEIEEDEIEITPQMSISSSLRPKHISYFDDTDSVHHPEPFDEIMNNNNNRTRIPYNTPIQQQVEEIRKLKQEKTSLLAQLKENDVKIQKMAKEHLERITQLETKIQYLNLEKEKQKSVTNEHAKKERERLNKIAELQDTIKKTEEKYTACSKKLSKKEEEATKLQERLRQADKETNQIKELKTTISELRHELEAHQHENVKLMEIIDKQKFDLDEARSGLNHFYNKDQVELEAEYAERLTQMKKERDMLLQQIEQHQAIVFTISPVIPTCSFNSCHTLLGSIYYTTYFYPSAAIIQMRHP</sequence>